<accession>A0ABW8M8B1</accession>
<proteinExistence type="predicted"/>
<name>A0ABW8M8B1_9ACTN</name>
<feature type="non-terminal residue" evidence="2">
    <location>
        <position position="388"/>
    </location>
</feature>
<reference evidence="2 3" key="1">
    <citation type="submission" date="2024-11" db="EMBL/GenBank/DDBJ databases">
        <title>The Natural Products Discovery Center: Release of the First 8490 Sequenced Strains for Exploring Actinobacteria Biosynthetic Diversity.</title>
        <authorList>
            <person name="Kalkreuter E."/>
            <person name="Kautsar S.A."/>
            <person name="Yang D."/>
            <person name="Bader C.D."/>
            <person name="Teijaro C.N."/>
            <person name="Fluegel L."/>
            <person name="Davis C.M."/>
            <person name="Simpson J.R."/>
            <person name="Lauterbach L."/>
            <person name="Steele A.D."/>
            <person name="Gui C."/>
            <person name="Meng S."/>
            <person name="Li G."/>
            <person name="Viehrig K."/>
            <person name="Ye F."/>
            <person name="Su P."/>
            <person name="Kiefer A.F."/>
            <person name="Nichols A."/>
            <person name="Cepeda A.J."/>
            <person name="Yan W."/>
            <person name="Fan B."/>
            <person name="Jiang Y."/>
            <person name="Adhikari A."/>
            <person name="Zheng C.-J."/>
            <person name="Schuster L."/>
            <person name="Cowan T.M."/>
            <person name="Smanski M.J."/>
            <person name="Chevrette M.G."/>
            <person name="De Carvalho L.P.S."/>
            <person name="Shen B."/>
        </authorList>
    </citation>
    <scope>NUCLEOTIDE SEQUENCE [LARGE SCALE GENOMIC DNA]</scope>
    <source>
        <strain evidence="2 3">NPDC020863</strain>
    </source>
</reference>
<organism evidence="2 3">
    <name type="scientific">Streptomyces milbemycinicus</name>
    <dbReference type="NCBI Taxonomy" id="476552"/>
    <lineage>
        <taxon>Bacteria</taxon>
        <taxon>Bacillati</taxon>
        <taxon>Actinomycetota</taxon>
        <taxon>Actinomycetes</taxon>
        <taxon>Kitasatosporales</taxon>
        <taxon>Streptomycetaceae</taxon>
        <taxon>Streptomyces</taxon>
    </lineage>
</organism>
<comment type="caution">
    <text evidence="2">The sequence shown here is derived from an EMBL/GenBank/DDBJ whole genome shotgun (WGS) entry which is preliminary data.</text>
</comment>
<gene>
    <name evidence="2" type="ORF">ACI2L5_56100</name>
</gene>
<feature type="region of interest" description="Disordered" evidence="1">
    <location>
        <begin position="18"/>
        <end position="45"/>
    </location>
</feature>
<keyword evidence="3" id="KW-1185">Reference proteome</keyword>
<feature type="compositionally biased region" description="Gly residues" evidence="1">
    <location>
        <begin position="30"/>
        <end position="39"/>
    </location>
</feature>
<dbReference type="Proteomes" id="UP001620295">
    <property type="component" value="Unassembled WGS sequence"/>
</dbReference>
<dbReference type="EMBL" id="JBJDQH010000508">
    <property type="protein sequence ID" value="MFK4274093.1"/>
    <property type="molecule type" value="Genomic_DNA"/>
</dbReference>
<protein>
    <submittedName>
        <fullName evidence="2">Uncharacterized protein</fullName>
    </submittedName>
</protein>
<sequence length="388" mass="43477">LDHRVIREEAERLLEVAEGRLDSVLPPPGDGTGDQGKGGQPRPNPHYVFRRSLEDLLRSVRAQCAPKEIRAASGYTFAVEPVRFTRQRQAETVLRYVWREYGRLSEVLTSWMDTVRNETELTQPVGRVMGMAAGWGGGRRALRHIGTLAESEHRSSRIIAAHAMGVAAKDPVLATEVKYRLRNWSGAQSHQLRSTVAYTCGTDFGLSRPDLAMRLLRGLHHGLDDEGERVVRRAVDSALVGLFNSGSQALVFRYLAAWADREGPDAELALRNFPRLLTDVSWFGEQLVSEGEFAQRIVDLVHRSLDDDDTFPTTAGHLITWCRMASWGEQQKEAVETLLTALAQDMRHGVFRLFVLIDRHEDTDLAGRDIARQALNAWRQGEPAPRSA</sequence>
<evidence type="ECO:0000313" key="2">
    <source>
        <dbReference type="EMBL" id="MFK4274093.1"/>
    </source>
</evidence>
<evidence type="ECO:0000313" key="3">
    <source>
        <dbReference type="Proteomes" id="UP001620295"/>
    </source>
</evidence>
<evidence type="ECO:0000256" key="1">
    <source>
        <dbReference type="SAM" id="MobiDB-lite"/>
    </source>
</evidence>
<feature type="non-terminal residue" evidence="2">
    <location>
        <position position="1"/>
    </location>
</feature>